<dbReference type="OrthoDB" id="3736729at2759"/>
<dbReference type="AlphaFoldDB" id="A0A9P6GFR8"/>
<proteinExistence type="predicted"/>
<keyword evidence="2" id="KW-1185">Reference proteome</keyword>
<comment type="caution">
    <text evidence="1">The sequence shown here is derived from an EMBL/GenBank/DDBJ whole genome shotgun (WGS) entry which is preliminary data.</text>
</comment>
<gene>
    <name evidence="1" type="ORF">PMIN01_06362</name>
</gene>
<sequence length="361" mass="39801">MGLSQVGESYENDKNFFDLSLLDTQKGGDVCVSRTSVAIFGDEHLVLDSNRTFRMIYSKGNGNQILSLLEMREFYDEDGSYICTIRNVDGNDPAFGTAMISTVTPVDKATNVNYKIFVPGPVRKQYIYSPNTTPIQEQAKGLVDLAKVGELDIDTSLDFQLSLDGDNTEPMDKLAQWAATVRDKYPLWSKNVVSYLRMGDFRDKRIHNGTNLTGDHTLRASEFVPLSNYRVSLVTTGKIFDPAMAGGAHETKFRTPLLVDSKPGNYSPFLLAYGHNIVLTQLGIDKVHSDYGGVPMKIAPGSRMENGATPVVDSTNLNRTLALVSSFFYAPEAVESVVKTTPKILAFGGQRKFKAVLPGRK</sequence>
<accession>A0A9P6GFR8</accession>
<organism evidence="1 2">
    <name type="scientific">Paraphaeosphaeria minitans</name>
    <dbReference type="NCBI Taxonomy" id="565426"/>
    <lineage>
        <taxon>Eukaryota</taxon>
        <taxon>Fungi</taxon>
        <taxon>Dikarya</taxon>
        <taxon>Ascomycota</taxon>
        <taxon>Pezizomycotina</taxon>
        <taxon>Dothideomycetes</taxon>
        <taxon>Pleosporomycetidae</taxon>
        <taxon>Pleosporales</taxon>
        <taxon>Massarineae</taxon>
        <taxon>Didymosphaeriaceae</taxon>
        <taxon>Paraphaeosphaeria</taxon>
    </lineage>
</organism>
<dbReference type="EMBL" id="WJXW01000006">
    <property type="protein sequence ID" value="KAF9734957.1"/>
    <property type="molecule type" value="Genomic_DNA"/>
</dbReference>
<dbReference type="Proteomes" id="UP000756921">
    <property type="component" value="Unassembled WGS sequence"/>
</dbReference>
<name>A0A9P6GFR8_9PLEO</name>
<protein>
    <submittedName>
        <fullName evidence="1">Uncharacterized protein</fullName>
    </submittedName>
</protein>
<evidence type="ECO:0000313" key="1">
    <source>
        <dbReference type="EMBL" id="KAF9734957.1"/>
    </source>
</evidence>
<reference evidence="1" key="1">
    <citation type="journal article" date="2020" name="Mol. Plant Microbe Interact.">
        <title>Genome Sequence of the Biocontrol Agent Coniothyrium minitans strain Conio (IMI 134523).</title>
        <authorList>
            <person name="Patel D."/>
            <person name="Shittu T.A."/>
            <person name="Baroncelli R."/>
            <person name="Muthumeenakshi S."/>
            <person name="Osborne T.H."/>
            <person name="Janganan T.K."/>
            <person name="Sreenivasaprasad S."/>
        </authorList>
    </citation>
    <scope>NUCLEOTIDE SEQUENCE</scope>
    <source>
        <strain evidence="1">Conio</strain>
    </source>
</reference>
<evidence type="ECO:0000313" key="2">
    <source>
        <dbReference type="Proteomes" id="UP000756921"/>
    </source>
</evidence>